<dbReference type="EMBL" id="OA882196">
    <property type="protein sequence ID" value="CAD7273678.1"/>
    <property type="molecule type" value="Genomic_DNA"/>
</dbReference>
<dbReference type="Pfam" id="PF13927">
    <property type="entry name" value="Ig_3"/>
    <property type="match status" value="3"/>
</dbReference>
<dbReference type="InterPro" id="IPR016181">
    <property type="entry name" value="Acyl_CoA_acyltransferase"/>
</dbReference>
<dbReference type="Gene3D" id="3.40.630.30">
    <property type="match status" value="1"/>
</dbReference>
<dbReference type="GO" id="GO:0007156">
    <property type="term" value="P:homophilic cell adhesion via plasma membrane adhesion molecules"/>
    <property type="evidence" value="ECO:0007669"/>
    <property type="project" value="TreeGrafter"/>
</dbReference>
<dbReference type="PROSITE" id="PS50835">
    <property type="entry name" value="IG_LIKE"/>
    <property type="match status" value="4"/>
</dbReference>
<dbReference type="GO" id="GO:0005886">
    <property type="term" value="C:plasma membrane"/>
    <property type="evidence" value="ECO:0007669"/>
    <property type="project" value="TreeGrafter"/>
</dbReference>
<dbReference type="GO" id="GO:0008046">
    <property type="term" value="F:axon guidance receptor activity"/>
    <property type="evidence" value="ECO:0007669"/>
    <property type="project" value="TreeGrafter"/>
</dbReference>
<evidence type="ECO:0000259" key="7">
    <source>
        <dbReference type="PROSITE" id="PS50853"/>
    </source>
</evidence>
<feature type="compositionally biased region" description="Basic and acidic residues" evidence="3">
    <location>
        <begin position="975"/>
        <end position="991"/>
    </location>
</feature>
<dbReference type="InterPro" id="IPR050958">
    <property type="entry name" value="Cell_Adh-Cytoskel_Orgn"/>
</dbReference>
<dbReference type="Pfam" id="PF00041">
    <property type="entry name" value="fn3"/>
    <property type="match status" value="1"/>
</dbReference>
<evidence type="ECO:0000313" key="9">
    <source>
        <dbReference type="Proteomes" id="UP000678499"/>
    </source>
</evidence>
<keyword evidence="9" id="KW-1185">Reference proteome</keyword>
<evidence type="ECO:0000313" key="8">
    <source>
        <dbReference type="EMBL" id="CAD7273678.1"/>
    </source>
</evidence>
<keyword evidence="5" id="KW-0732">Signal</keyword>
<dbReference type="FunFam" id="2.60.40.10:FF:000032">
    <property type="entry name" value="palladin isoform X1"/>
    <property type="match status" value="1"/>
</dbReference>
<feature type="domain" description="Ig-like" evidence="6">
    <location>
        <begin position="19"/>
        <end position="128"/>
    </location>
</feature>
<dbReference type="GO" id="GO:0043025">
    <property type="term" value="C:neuronal cell body"/>
    <property type="evidence" value="ECO:0007669"/>
    <property type="project" value="TreeGrafter"/>
</dbReference>
<keyword evidence="4" id="KW-0812">Transmembrane</keyword>
<evidence type="ECO:0000256" key="3">
    <source>
        <dbReference type="SAM" id="MobiDB-lite"/>
    </source>
</evidence>
<proteinExistence type="predicted"/>
<feature type="domain" description="Ig-like" evidence="6">
    <location>
        <begin position="137"/>
        <end position="209"/>
    </location>
</feature>
<dbReference type="AlphaFoldDB" id="A0A7R9BEG3"/>
<dbReference type="Gene3D" id="2.60.40.10">
    <property type="entry name" value="Immunoglobulins"/>
    <property type="match status" value="6"/>
</dbReference>
<evidence type="ECO:0000259" key="6">
    <source>
        <dbReference type="PROSITE" id="PS50835"/>
    </source>
</evidence>
<dbReference type="SUPFAM" id="SSF49265">
    <property type="entry name" value="Fibronectin type III"/>
    <property type="match status" value="1"/>
</dbReference>
<dbReference type="PROSITE" id="PS50853">
    <property type="entry name" value="FN3"/>
    <property type="match status" value="1"/>
</dbReference>
<dbReference type="InterPro" id="IPR003598">
    <property type="entry name" value="Ig_sub2"/>
</dbReference>
<gene>
    <name evidence="8" type="ORF">NMOB1V02_LOCUS1552</name>
</gene>
<dbReference type="OrthoDB" id="6507807at2759"/>
<accession>A0A7R9BEG3</accession>
<dbReference type="GO" id="GO:0030424">
    <property type="term" value="C:axon"/>
    <property type="evidence" value="ECO:0007669"/>
    <property type="project" value="TreeGrafter"/>
</dbReference>
<dbReference type="InterPro" id="IPR036116">
    <property type="entry name" value="FN3_sf"/>
</dbReference>
<dbReference type="SUPFAM" id="SSF48726">
    <property type="entry name" value="Immunoglobulin"/>
    <property type="match status" value="4"/>
</dbReference>
<feature type="transmembrane region" description="Helical" evidence="4">
    <location>
        <begin position="918"/>
        <end position="936"/>
    </location>
</feature>
<feature type="chain" id="PRO_5036209986" evidence="5">
    <location>
        <begin position="18"/>
        <end position="1191"/>
    </location>
</feature>
<feature type="domain" description="Fibronectin type-III" evidence="7">
    <location>
        <begin position="502"/>
        <end position="617"/>
    </location>
</feature>
<dbReference type="SMART" id="SM00409">
    <property type="entry name" value="IG"/>
    <property type="match status" value="4"/>
</dbReference>
<name>A0A7R9BEG3_9CRUS</name>
<evidence type="ECO:0000256" key="5">
    <source>
        <dbReference type="SAM" id="SignalP"/>
    </source>
</evidence>
<dbReference type="PANTHER" id="PTHR45080:SF33">
    <property type="entry name" value="IG-LIKE DOMAIN-CONTAINING PROTEIN"/>
    <property type="match status" value="1"/>
</dbReference>
<feature type="domain" description="Ig-like" evidence="6">
    <location>
        <begin position="226"/>
        <end position="317"/>
    </location>
</feature>
<organism evidence="8">
    <name type="scientific">Notodromas monacha</name>
    <dbReference type="NCBI Taxonomy" id="399045"/>
    <lineage>
        <taxon>Eukaryota</taxon>
        <taxon>Metazoa</taxon>
        <taxon>Ecdysozoa</taxon>
        <taxon>Arthropoda</taxon>
        <taxon>Crustacea</taxon>
        <taxon>Oligostraca</taxon>
        <taxon>Ostracoda</taxon>
        <taxon>Podocopa</taxon>
        <taxon>Podocopida</taxon>
        <taxon>Cypridocopina</taxon>
        <taxon>Cypridoidea</taxon>
        <taxon>Cyprididae</taxon>
        <taxon>Notodromas</taxon>
    </lineage>
</organism>
<dbReference type="CDD" id="cd00063">
    <property type="entry name" value="FN3"/>
    <property type="match status" value="1"/>
</dbReference>
<dbReference type="SUPFAM" id="SSF55729">
    <property type="entry name" value="Acyl-CoA N-acyltransferases (Nat)"/>
    <property type="match status" value="1"/>
</dbReference>
<dbReference type="CDD" id="cd00096">
    <property type="entry name" value="Ig"/>
    <property type="match status" value="1"/>
</dbReference>
<evidence type="ECO:0000256" key="4">
    <source>
        <dbReference type="SAM" id="Phobius"/>
    </source>
</evidence>
<sequence>MLCRATIVLLCLSCVIAFPESAADVEVEEQKTVNFAKPGKNVTSRRGESVEFNCEVNSENGEPVPAEDENVISIWMQNNLVQFAGSQKITKNPRLTIEGRNLVVSDIESEDAGKYTCQLSTWNQPVITHFLIVQTPPSVKPEKNKIVATAGDDVILTCSAAGSPKPTISWQLKDEPVLSGETRLTGEKLVLDQVSHQQAGRYMCIADNGVGEPAKAFIDLDIMYKPVITIEEGWIHSGENSQAELTCIIHGQPNPQVSWFRDGVELSGSDSAHWTQSKIDGNVYTLELKNLKREHFGTYECRASNTIGRSEEYIELSGLAKKAEFTSEPRGKEETTYRKCVLLVGWDVKQYEPIDEPVLSGETRLTGEKLVLDQVSHQQAGRYMCIADNGVGEPAKAFIDLDIMYKPVITIEEGWIHSGENSQAELTCIIHGQPNPQVSWFRDGVELSGSDSAHWTQSKIDGNVYTLELKNLKRLVKPCMLTSRTNTIGRSEEYIELSGLAKKAEFTSEPRGKEETIYRLKWTVESYSPIKEYLIKYRQVDFNDTEEEMPQWETVTVPEETGLDGDKAMKHHHSHEYLIKNLSPATNYEVTLQVSNSFGSNNPSTFRRDKFFDAKDGRVAAELRVESLALFGLSCRTDKVSTTCDVSVDVTVIVAEGSVQQYSTAGSPSSSSKNDNDSGKRKRLLYSQASQEHKPEVMELLCDSFVNREPIGCGVCITKTDFLSWAPRVLDELTAQGFSAVAQDAVTGQVVGFTLNEVETPNSKHGLAYSTQWCQNEKMNVIFKFLGDLDDKAKPYEFFKVDKLFRFQMMGVHEKYGNLGIGRNLKDWAIRTAIKSSDCEVGVVEATGRFSQSINASYGFQVFAEIPYAEYKGEDGKSVFDLSRMSGHLSCKFMAKELFFKADMRGSSSMRTSSRKPPFLVIGLVLLLVVVCFKYWNLMTLNFDLQEKLHEFEERLLKNEKQLDGNSLHLSNMKSELDTSRRQLTEKSDENADLTRRIKDLTEELDVQKAAVDDKTKEISKCHNDLKLAKSDLESKQAEINRLESDAEKKDSVPKVSGDPQSVNNPDVQEKVLEAPNAQAPEKREINSSSTTHALQKNSTLRPPFGEDQMLDKIGDDGREVGLDLKEAIPEKAAVVNVDRSDAANEDEQNDYAGDNLNPVRGIGQGQDEALDAGNPDVDPRFDGSDAGGSP</sequence>
<dbReference type="EMBL" id="CAJPEX010000159">
    <property type="protein sequence ID" value="CAG0913830.1"/>
    <property type="molecule type" value="Genomic_DNA"/>
</dbReference>
<dbReference type="InterPro" id="IPR036179">
    <property type="entry name" value="Ig-like_dom_sf"/>
</dbReference>
<feature type="region of interest" description="Disordered" evidence="3">
    <location>
        <begin position="968"/>
        <end position="991"/>
    </location>
</feature>
<dbReference type="SMART" id="SM00408">
    <property type="entry name" value="IGc2"/>
    <property type="match status" value="4"/>
</dbReference>
<dbReference type="InterPro" id="IPR003599">
    <property type="entry name" value="Ig_sub"/>
</dbReference>
<feature type="compositionally biased region" description="Polar residues" evidence="3">
    <location>
        <begin position="1087"/>
        <end position="1101"/>
    </location>
</feature>
<feature type="compositionally biased region" description="Basic and acidic residues" evidence="3">
    <location>
        <begin position="1043"/>
        <end position="1053"/>
    </location>
</feature>
<reference evidence="8" key="1">
    <citation type="submission" date="2020-11" db="EMBL/GenBank/DDBJ databases">
        <authorList>
            <person name="Tran Van P."/>
        </authorList>
    </citation>
    <scope>NUCLEOTIDE SEQUENCE</scope>
</reference>
<keyword evidence="2" id="KW-0393">Immunoglobulin domain</keyword>
<keyword evidence="1" id="KW-1015">Disulfide bond</keyword>
<feature type="region of interest" description="Disordered" evidence="3">
    <location>
        <begin position="1043"/>
        <end position="1116"/>
    </location>
</feature>
<evidence type="ECO:0000256" key="2">
    <source>
        <dbReference type="ARBA" id="ARBA00023319"/>
    </source>
</evidence>
<feature type="signal peptide" evidence="5">
    <location>
        <begin position="1"/>
        <end position="17"/>
    </location>
</feature>
<dbReference type="InterPro" id="IPR007110">
    <property type="entry name" value="Ig-like_dom"/>
</dbReference>
<feature type="domain" description="Ig-like" evidence="6">
    <location>
        <begin position="407"/>
        <end position="496"/>
    </location>
</feature>
<dbReference type="InterPro" id="IPR013783">
    <property type="entry name" value="Ig-like_fold"/>
</dbReference>
<evidence type="ECO:0000256" key="1">
    <source>
        <dbReference type="ARBA" id="ARBA00023157"/>
    </source>
</evidence>
<protein>
    <submittedName>
        <fullName evidence="8">Uncharacterized protein</fullName>
    </submittedName>
</protein>
<keyword evidence="4" id="KW-1133">Transmembrane helix</keyword>
<dbReference type="GO" id="GO:0050808">
    <property type="term" value="P:synapse organization"/>
    <property type="evidence" value="ECO:0007669"/>
    <property type="project" value="TreeGrafter"/>
</dbReference>
<dbReference type="InterPro" id="IPR003961">
    <property type="entry name" value="FN3_dom"/>
</dbReference>
<keyword evidence="4" id="KW-0472">Membrane</keyword>
<dbReference type="PANTHER" id="PTHR45080">
    <property type="entry name" value="CONTACTIN 5"/>
    <property type="match status" value="1"/>
</dbReference>
<dbReference type="Proteomes" id="UP000678499">
    <property type="component" value="Unassembled WGS sequence"/>
</dbReference>
<feature type="region of interest" description="Disordered" evidence="3">
    <location>
        <begin position="1135"/>
        <end position="1191"/>
    </location>
</feature>